<organism evidence="2 3">
    <name type="scientific">Marinilabilia salmonicolor</name>
    <dbReference type="NCBI Taxonomy" id="989"/>
    <lineage>
        <taxon>Bacteria</taxon>
        <taxon>Pseudomonadati</taxon>
        <taxon>Bacteroidota</taxon>
        <taxon>Bacteroidia</taxon>
        <taxon>Marinilabiliales</taxon>
        <taxon>Marinilabiliaceae</taxon>
        <taxon>Marinilabilia</taxon>
    </lineage>
</organism>
<evidence type="ECO:0000259" key="1">
    <source>
        <dbReference type="Pfam" id="PF13612"/>
    </source>
</evidence>
<proteinExistence type="predicted"/>
<accession>A0A368US61</accession>
<feature type="domain" description="Transposase DDE" evidence="1">
    <location>
        <begin position="105"/>
        <end position="216"/>
    </location>
</feature>
<gene>
    <name evidence="2" type="ORF">DFO77_11782</name>
</gene>
<sequence>MYLYICELYESELQFVCQRFSNNNRPEFTDQEIITIYLFVMHSEQRFKIKHIHQFAKDYLHSWFPKLPSYVAFNTRLNRMSEALKCLSDILMTTQRPYDCSSNTNVLDSMPIITCSGKRHGKVAREITDKTFCSTKGIWYFGLKLHVLGMHRPSKLPFPESVIITQASENDLNAFKQNWADLSNRQFYGDKIYHDTEFFVNMTKEYNSAMLTPVKGVKGQPDCLKFFDKAANELYSKAVSSIRQPIEAFFNWINEKTNIQRASNVRSTNGLLVHVFGKLAAAFIGLII</sequence>
<dbReference type="Pfam" id="PF13612">
    <property type="entry name" value="DDE_Tnp_1_3"/>
    <property type="match status" value="1"/>
</dbReference>
<keyword evidence="3" id="KW-1185">Reference proteome</keyword>
<evidence type="ECO:0000313" key="3">
    <source>
        <dbReference type="Proteomes" id="UP000252733"/>
    </source>
</evidence>
<dbReference type="EMBL" id="QPIZ01000017">
    <property type="protein sequence ID" value="RCW31636.1"/>
    <property type="molecule type" value="Genomic_DNA"/>
</dbReference>
<dbReference type="Proteomes" id="UP000252733">
    <property type="component" value="Unassembled WGS sequence"/>
</dbReference>
<reference evidence="2 3" key="1">
    <citation type="submission" date="2018-07" db="EMBL/GenBank/DDBJ databases">
        <title>Freshwater and sediment microbial communities from various areas in North America, analyzing microbe dynamics in response to fracking.</title>
        <authorList>
            <person name="Lamendella R."/>
        </authorList>
    </citation>
    <scope>NUCLEOTIDE SEQUENCE [LARGE SCALE GENOMIC DNA]</scope>
    <source>
        <strain evidence="2 3">160A</strain>
    </source>
</reference>
<protein>
    <submittedName>
        <fullName evidence="2">DDE family transposase</fullName>
    </submittedName>
</protein>
<evidence type="ECO:0000313" key="2">
    <source>
        <dbReference type="EMBL" id="RCW31636.1"/>
    </source>
</evidence>
<dbReference type="AlphaFoldDB" id="A0A368US61"/>
<dbReference type="InterPro" id="IPR025668">
    <property type="entry name" value="Tnp_DDE_dom"/>
</dbReference>
<comment type="caution">
    <text evidence="2">The sequence shown here is derived from an EMBL/GenBank/DDBJ whole genome shotgun (WGS) entry which is preliminary data.</text>
</comment>
<name>A0A368US61_9BACT</name>